<comment type="caution">
    <text evidence="5">The sequence shown here is derived from an EMBL/GenBank/DDBJ whole genome shotgun (WGS) entry which is preliminary data.</text>
</comment>
<name>A0A8J3YT61_9ACTN</name>
<dbReference type="RefSeq" id="WP_203903591.1">
    <property type="nucleotide sequence ID" value="NZ_BOPF01000033.1"/>
</dbReference>
<dbReference type="PANTHER" id="PTHR30146">
    <property type="entry name" value="LACI-RELATED TRANSCRIPTIONAL REPRESSOR"/>
    <property type="match status" value="1"/>
</dbReference>
<dbReference type="CDD" id="cd06267">
    <property type="entry name" value="PBP1_LacI_sugar_binding-like"/>
    <property type="match status" value="1"/>
</dbReference>
<dbReference type="PROSITE" id="PS00356">
    <property type="entry name" value="HTH_LACI_1"/>
    <property type="match status" value="1"/>
</dbReference>
<dbReference type="CDD" id="cd01392">
    <property type="entry name" value="HTH_LacI"/>
    <property type="match status" value="1"/>
</dbReference>
<dbReference type="SMART" id="SM00354">
    <property type="entry name" value="HTH_LACI"/>
    <property type="match status" value="1"/>
</dbReference>
<dbReference type="GO" id="GO:0000976">
    <property type="term" value="F:transcription cis-regulatory region binding"/>
    <property type="evidence" value="ECO:0007669"/>
    <property type="project" value="TreeGrafter"/>
</dbReference>
<organism evidence="5 6">
    <name type="scientific">Virgisporangium aliadipatigenens</name>
    <dbReference type="NCBI Taxonomy" id="741659"/>
    <lineage>
        <taxon>Bacteria</taxon>
        <taxon>Bacillati</taxon>
        <taxon>Actinomycetota</taxon>
        <taxon>Actinomycetes</taxon>
        <taxon>Micromonosporales</taxon>
        <taxon>Micromonosporaceae</taxon>
        <taxon>Virgisporangium</taxon>
    </lineage>
</organism>
<keyword evidence="3" id="KW-0804">Transcription</keyword>
<reference evidence="5" key="1">
    <citation type="submission" date="2021-01" db="EMBL/GenBank/DDBJ databases">
        <title>Whole genome shotgun sequence of Virgisporangium aliadipatigenens NBRC 105644.</title>
        <authorList>
            <person name="Komaki H."/>
            <person name="Tamura T."/>
        </authorList>
    </citation>
    <scope>NUCLEOTIDE SEQUENCE</scope>
    <source>
        <strain evidence="5">NBRC 105644</strain>
    </source>
</reference>
<feature type="domain" description="HTH lacI-type" evidence="4">
    <location>
        <begin position="5"/>
        <end position="57"/>
    </location>
</feature>
<dbReference type="InterPro" id="IPR046335">
    <property type="entry name" value="LacI/GalR-like_sensor"/>
</dbReference>
<dbReference type="Gene3D" id="1.10.260.40">
    <property type="entry name" value="lambda repressor-like DNA-binding domains"/>
    <property type="match status" value="1"/>
</dbReference>
<dbReference type="AlphaFoldDB" id="A0A8J3YT61"/>
<dbReference type="PANTHER" id="PTHR30146:SF109">
    <property type="entry name" value="HTH-TYPE TRANSCRIPTIONAL REGULATOR GALS"/>
    <property type="match status" value="1"/>
</dbReference>
<evidence type="ECO:0000256" key="3">
    <source>
        <dbReference type="ARBA" id="ARBA00023163"/>
    </source>
</evidence>
<dbReference type="EMBL" id="BOPF01000033">
    <property type="protein sequence ID" value="GIJ50147.1"/>
    <property type="molecule type" value="Genomic_DNA"/>
</dbReference>
<protein>
    <submittedName>
        <fullName evidence="5">LacI family transcriptional regulator</fullName>
    </submittedName>
</protein>
<proteinExistence type="predicted"/>
<dbReference type="InterPro" id="IPR010982">
    <property type="entry name" value="Lambda_DNA-bd_dom_sf"/>
</dbReference>
<keyword evidence="2" id="KW-0238">DNA-binding</keyword>
<evidence type="ECO:0000313" key="6">
    <source>
        <dbReference type="Proteomes" id="UP000619260"/>
    </source>
</evidence>
<dbReference type="GO" id="GO:0003700">
    <property type="term" value="F:DNA-binding transcription factor activity"/>
    <property type="evidence" value="ECO:0007669"/>
    <property type="project" value="TreeGrafter"/>
</dbReference>
<sequence>MPDQPTLAEVAAAAGVSPATASRVLTGSVRVRTSARVQVHAAMARLGYTPRGGGDRRQRRTVPVIAAVVCESTRRLFTDSFFARLITGAEESLARESVPLLVLPTSPTTLAATERFLVSGGVDGVLLISAHKQHPLAAAVSAAGVPVRCAGRPADDLPLPFVDADNRGGARRAVEHLMRTGRRTIATIAGPPDLSAAVDRLEGYRDGLEDSAMQAPPVAYGDFTQASGSHAMGWLLHRVPNLDAVFVASDLMAVGAIHTLRRAGRRVPEDVAVIGFDDAPAARYVTPALTTVRQPVENLGAVASELLLGEVLDGRTGSHNPVLPTELVIRQSA</sequence>
<evidence type="ECO:0000313" key="5">
    <source>
        <dbReference type="EMBL" id="GIJ50147.1"/>
    </source>
</evidence>
<evidence type="ECO:0000256" key="2">
    <source>
        <dbReference type="ARBA" id="ARBA00023125"/>
    </source>
</evidence>
<keyword evidence="6" id="KW-1185">Reference proteome</keyword>
<dbReference type="SUPFAM" id="SSF53822">
    <property type="entry name" value="Periplasmic binding protein-like I"/>
    <property type="match status" value="1"/>
</dbReference>
<dbReference type="InterPro" id="IPR028082">
    <property type="entry name" value="Peripla_BP_I"/>
</dbReference>
<dbReference type="InterPro" id="IPR000843">
    <property type="entry name" value="HTH_LacI"/>
</dbReference>
<dbReference type="Pfam" id="PF00356">
    <property type="entry name" value="LacI"/>
    <property type="match status" value="1"/>
</dbReference>
<dbReference type="Gene3D" id="3.40.50.2300">
    <property type="match status" value="2"/>
</dbReference>
<dbReference type="Proteomes" id="UP000619260">
    <property type="component" value="Unassembled WGS sequence"/>
</dbReference>
<dbReference type="Pfam" id="PF13377">
    <property type="entry name" value="Peripla_BP_3"/>
    <property type="match status" value="1"/>
</dbReference>
<gene>
    <name evidence="5" type="ORF">Val02_70330</name>
</gene>
<evidence type="ECO:0000256" key="1">
    <source>
        <dbReference type="ARBA" id="ARBA00023015"/>
    </source>
</evidence>
<keyword evidence="1" id="KW-0805">Transcription regulation</keyword>
<accession>A0A8J3YT61</accession>
<dbReference type="SUPFAM" id="SSF47413">
    <property type="entry name" value="lambda repressor-like DNA-binding domains"/>
    <property type="match status" value="1"/>
</dbReference>
<dbReference type="PROSITE" id="PS50932">
    <property type="entry name" value="HTH_LACI_2"/>
    <property type="match status" value="1"/>
</dbReference>
<evidence type="ECO:0000259" key="4">
    <source>
        <dbReference type="PROSITE" id="PS50932"/>
    </source>
</evidence>